<comment type="caution">
    <text evidence="1">The sequence shown here is derived from an EMBL/GenBank/DDBJ whole genome shotgun (WGS) entry which is preliminary data.</text>
</comment>
<sequence>MMLAILVFAVVIALLAQRFGVDSRDGMDWRPYEEASQRR</sequence>
<dbReference type="HOGENOM" id="CLU_3308305_0_0_11"/>
<keyword evidence="2" id="KW-1185">Reference proteome</keyword>
<name>A0A011ABV1_9ACTN</name>
<gene>
    <name evidence="1" type="ORF">CryarDRAFT_0547</name>
</gene>
<evidence type="ECO:0000313" key="1">
    <source>
        <dbReference type="EMBL" id="EXG79506.1"/>
    </source>
</evidence>
<evidence type="ECO:0000313" key="2">
    <source>
        <dbReference type="Proteomes" id="UP000021053"/>
    </source>
</evidence>
<dbReference type="Proteomes" id="UP000021053">
    <property type="component" value="Unassembled WGS sequence"/>
</dbReference>
<dbReference type="AlphaFoldDB" id="A0A011ABV1"/>
<accession>A0A011ABV1</accession>
<protein>
    <submittedName>
        <fullName evidence="1">Uncharacterized protein</fullName>
    </submittedName>
</protein>
<dbReference type="EMBL" id="JFBT01000001">
    <property type="protein sequence ID" value="EXG79506.1"/>
    <property type="molecule type" value="Genomic_DNA"/>
</dbReference>
<reference evidence="1 2" key="1">
    <citation type="submission" date="2013-07" db="EMBL/GenBank/DDBJ databases">
        <authorList>
            <consortium name="DOE Joint Genome Institute"/>
            <person name="Eisen J."/>
            <person name="Huntemann M."/>
            <person name="Han J."/>
            <person name="Chen A."/>
            <person name="Kyrpides N."/>
            <person name="Mavromatis K."/>
            <person name="Markowitz V."/>
            <person name="Palaniappan K."/>
            <person name="Ivanova N."/>
            <person name="Schaumberg A."/>
            <person name="Pati A."/>
            <person name="Liolios K."/>
            <person name="Nordberg H.P."/>
            <person name="Cantor M.N."/>
            <person name="Hua S.X."/>
            <person name="Woyke T."/>
        </authorList>
    </citation>
    <scope>NUCLEOTIDE SEQUENCE [LARGE SCALE GENOMIC DNA]</scope>
    <source>
        <strain evidence="1 2">DSM 44712</strain>
    </source>
</reference>
<organism evidence="1 2">
    <name type="scientific">Cryptosporangium arvum DSM 44712</name>
    <dbReference type="NCBI Taxonomy" id="927661"/>
    <lineage>
        <taxon>Bacteria</taxon>
        <taxon>Bacillati</taxon>
        <taxon>Actinomycetota</taxon>
        <taxon>Actinomycetes</taxon>
        <taxon>Cryptosporangiales</taxon>
        <taxon>Cryptosporangiaceae</taxon>
        <taxon>Cryptosporangium</taxon>
    </lineage>
</organism>
<proteinExistence type="predicted"/>